<dbReference type="Pfam" id="PF06013">
    <property type="entry name" value="WXG100"/>
    <property type="match status" value="1"/>
</dbReference>
<dbReference type="Proteomes" id="UP000070678">
    <property type="component" value="Unassembled WGS sequence"/>
</dbReference>
<organism evidence="2 3">
    <name type="scientific">Streptococcus oralis</name>
    <dbReference type="NCBI Taxonomy" id="1303"/>
    <lineage>
        <taxon>Bacteria</taxon>
        <taxon>Bacillati</taxon>
        <taxon>Bacillota</taxon>
        <taxon>Bacilli</taxon>
        <taxon>Lactobacillales</taxon>
        <taxon>Streptococcaceae</taxon>
        <taxon>Streptococcus</taxon>
    </lineage>
</organism>
<dbReference type="Gene3D" id="1.10.287.1060">
    <property type="entry name" value="ESAT-6-like"/>
    <property type="match status" value="1"/>
</dbReference>
<dbReference type="PATRIC" id="fig|1303.78.peg.710"/>
<evidence type="ECO:0000313" key="3">
    <source>
        <dbReference type="Proteomes" id="UP000070678"/>
    </source>
</evidence>
<dbReference type="NCBIfam" id="TIGR03930">
    <property type="entry name" value="WXG100_ESAT6"/>
    <property type="match status" value="1"/>
</dbReference>
<proteinExistence type="inferred from homology"/>
<accession>A0A139P013</accession>
<dbReference type="AlphaFoldDB" id="A0A139P013"/>
<dbReference type="InterPro" id="IPR010310">
    <property type="entry name" value="T7SS_ESAT-6-like"/>
</dbReference>
<evidence type="ECO:0000313" key="2">
    <source>
        <dbReference type="EMBL" id="KXT81453.1"/>
    </source>
</evidence>
<dbReference type="SUPFAM" id="SSF140453">
    <property type="entry name" value="EsxAB dimer-like"/>
    <property type="match status" value="1"/>
</dbReference>
<comment type="caution">
    <text evidence="2">The sequence shown here is derived from an EMBL/GenBank/DDBJ whole genome shotgun (WGS) entry which is preliminary data.</text>
</comment>
<reference evidence="2 3" key="1">
    <citation type="submission" date="2016-01" db="EMBL/GenBank/DDBJ databases">
        <title>Highly variable Streptococcus oralis are common among viridans streptococci isolated from primates.</title>
        <authorList>
            <person name="Denapaite D."/>
            <person name="Rieger M."/>
            <person name="Koendgen S."/>
            <person name="Brueckner R."/>
            <person name="Ochigava I."/>
            <person name="Kappeler P."/>
            <person name="Maetz-Rensing K."/>
            <person name="Leendertz F."/>
            <person name="Hakenbeck R."/>
        </authorList>
    </citation>
    <scope>NUCLEOTIDE SEQUENCE [LARGE SCALE GENOMIC DNA]</scope>
    <source>
        <strain evidence="2 3">DD15</strain>
    </source>
</reference>
<dbReference type="RefSeq" id="WP_061414363.1">
    <property type="nucleotide sequence ID" value="NZ_KQ969521.1"/>
</dbReference>
<sequence length="100" mass="11491">MSDQIRVSTETLQSRAREYGKAANDIRVILNNLQRLQDTLRSEWEGAAFQGFERQFLELKPKVVNFADLMQQINTQLDKTAEAMKQNDQALSKNFGIQNS</sequence>
<dbReference type="InterPro" id="IPR036689">
    <property type="entry name" value="ESAT-6-like_sf"/>
</dbReference>
<dbReference type="EMBL" id="LQNX01000043">
    <property type="protein sequence ID" value="KXT81453.1"/>
    <property type="molecule type" value="Genomic_DNA"/>
</dbReference>
<evidence type="ECO:0000256" key="1">
    <source>
        <dbReference type="RuleBase" id="RU362001"/>
    </source>
</evidence>
<name>A0A139P013_STROR</name>
<dbReference type="OrthoDB" id="4978934at2"/>
<protein>
    <recommendedName>
        <fullName evidence="1">ESAT-6-like protein</fullName>
    </recommendedName>
</protein>
<gene>
    <name evidence="2" type="ORF">SORDD15_00658</name>
</gene>
<comment type="similarity">
    <text evidence="1">Belongs to the WXG100 family.</text>
</comment>